<dbReference type="AlphaFoldDB" id="A0A9W3CK60"/>
<feature type="signal peptide" evidence="1">
    <location>
        <begin position="1"/>
        <end position="15"/>
    </location>
</feature>
<organism evidence="3 4">
    <name type="scientific">Raphanus sativus</name>
    <name type="common">Radish</name>
    <name type="synonym">Raphanus raphanistrum var. sativus</name>
    <dbReference type="NCBI Taxonomy" id="3726"/>
    <lineage>
        <taxon>Eukaryota</taxon>
        <taxon>Viridiplantae</taxon>
        <taxon>Streptophyta</taxon>
        <taxon>Embryophyta</taxon>
        <taxon>Tracheophyta</taxon>
        <taxon>Spermatophyta</taxon>
        <taxon>Magnoliopsida</taxon>
        <taxon>eudicotyledons</taxon>
        <taxon>Gunneridae</taxon>
        <taxon>Pentapetalae</taxon>
        <taxon>rosids</taxon>
        <taxon>malvids</taxon>
        <taxon>Brassicales</taxon>
        <taxon>Brassicaceae</taxon>
        <taxon>Brassiceae</taxon>
        <taxon>Raphanus</taxon>
    </lineage>
</organism>
<keyword evidence="1" id="KW-0732">Signal</keyword>
<dbReference type="KEGG" id="rsz:130500724"/>
<dbReference type="Pfam" id="PF04280">
    <property type="entry name" value="Tim44"/>
    <property type="match status" value="1"/>
</dbReference>
<dbReference type="InterPro" id="IPR032710">
    <property type="entry name" value="NTF2-like_dom_sf"/>
</dbReference>
<keyword evidence="3" id="KW-1185">Reference proteome</keyword>
<evidence type="ECO:0000259" key="2">
    <source>
        <dbReference type="Pfam" id="PF04280"/>
    </source>
</evidence>
<dbReference type="GeneID" id="130500724"/>
<feature type="chain" id="PRO_5040763778" evidence="1">
    <location>
        <begin position="16"/>
        <end position="204"/>
    </location>
</feature>
<dbReference type="Proteomes" id="UP000504610">
    <property type="component" value="Unplaced"/>
</dbReference>
<gene>
    <name evidence="4" type="primary">LOC130500724</name>
</gene>
<dbReference type="SUPFAM" id="SSF54427">
    <property type="entry name" value="NTF2-like"/>
    <property type="match status" value="1"/>
</dbReference>
<reference evidence="4" key="1">
    <citation type="submission" date="2025-08" db="UniProtKB">
        <authorList>
            <consortium name="RefSeq"/>
        </authorList>
    </citation>
    <scope>IDENTIFICATION</scope>
    <source>
        <tissue evidence="4">Leaf</tissue>
    </source>
</reference>
<sequence>MFFLVTCVCVWEGNATWVTVEENIPDSKTKKLKVREGRTVTNLGIEQSDETEFKETELGTLICNRNPSFTLLNFLLGVQKTIEDVFYSVNKERSITLWFYCKDDPCTQKCAQVFNDLKDQNPRSSLRIVPISPPKFKEAKMIENNPAIIITFKAKAIFTDTNSLVRGQKSKAISKTNSLVRDQEWTMEWKEEELKWKLVHVSEF</sequence>
<name>A0A9W3CK60_RAPSA</name>
<evidence type="ECO:0000313" key="3">
    <source>
        <dbReference type="Proteomes" id="UP000504610"/>
    </source>
</evidence>
<protein>
    <submittedName>
        <fullName evidence="4">Uncharacterized protein LOC130500724</fullName>
    </submittedName>
</protein>
<evidence type="ECO:0000313" key="4">
    <source>
        <dbReference type="RefSeq" id="XP_056851668.1"/>
    </source>
</evidence>
<proteinExistence type="predicted"/>
<feature type="domain" description="Tim44-like" evidence="2">
    <location>
        <begin position="62"/>
        <end position="201"/>
    </location>
</feature>
<accession>A0A9W3CK60</accession>
<dbReference type="Gene3D" id="3.10.450.240">
    <property type="match status" value="1"/>
</dbReference>
<dbReference type="RefSeq" id="XP_056851668.1">
    <property type="nucleotide sequence ID" value="XM_056995688.1"/>
</dbReference>
<evidence type="ECO:0000256" key="1">
    <source>
        <dbReference type="SAM" id="SignalP"/>
    </source>
</evidence>
<dbReference type="InterPro" id="IPR007379">
    <property type="entry name" value="Tim44-like_dom"/>
</dbReference>